<accession>A0AB32X2I9</accession>
<dbReference type="GeneID" id="108663605"/>
<dbReference type="Gramene" id="Tc10v2_t008140.1">
    <property type="protein sequence ID" value="Tc10v2_p008140.1"/>
    <property type="gene ID" value="Tc10v2_g008140"/>
</dbReference>
<reference evidence="2" key="2">
    <citation type="submission" date="2025-08" db="UniProtKB">
        <authorList>
            <consortium name="RefSeq"/>
        </authorList>
    </citation>
    <scope>IDENTIFICATION</scope>
</reference>
<organism evidence="1 2">
    <name type="scientific">Theobroma cacao</name>
    <name type="common">Cacao</name>
    <name type="synonym">Cocoa</name>
    <dbReference type="NCBI Taxonomy" id="3641"/>
    <lineage>
        <taxon>Eukaryota</taxon>
        <taxon>Viridiplantae</taxon>
        <taxon>Streptophyta</taxon>
        <taxon>Embryophyta</taxon>
        <taxon>Tracheophyta</taxon>
        <taxon>Spermatophyta</taxon>
        <taxon>Magnoliopsida</taxon>
        <taxon>eudicotyledons</taxon>
        <taxon>Gunneridae</taxon>
        <taxon>Pentapetalae</taxon>
        <taxon>rosids</taxon>
        <taxon>malvids</taxon>
        <taxon>Malvales</taxon>
        <taxon>Malvaceae</taxon>
        <taxon>Byttnerioideae</taxon>
        <taxon>Theobroma</taxon>
    </lineage>
</organism>
<name>A0AB32X2I9_THECC</name>
<evidence type="ECO:0000313" key="1">
    <source>
        <dbReference type="Proteomes" id="UP000694886"/>
    </source>
</evidence>
<reference evidence="1" key="1">
    <citation type="journal article" date="1997" name="Nucleic Acids Res.">
        <title>tRNAscan-SE: a program for improved detection of transfer RNA genes in genomic sequence.</title>
        <authorList>
            <person name="Lowe T.M."/>
            <person name="Eddy S.R."/>
        </authorList>
    </citation>
    <scope>NUCLEOTIDE SEQUENCE [LARGE SCALE GENOMIC DNA]</scope>
    <source>
        <strain evidence="1">r\B97-61/B2</strain>
    </source>
</reference>
<dbReference type="RefSeq" id="XP_017984311.1">
    <property type="nucleotide sequence ID" value="XM_018128822.1"/>
</dbReference>
<proteinExistence type="predicted"/>
<gene>
    <name evidence="2" type="primary">LOC108663605</name>
</gene>
<dbReference type="KEGG" id="tcc:108663605"/>
<sequence length="141" mass="16450">MVNSLSLRSILDAKKLTGPNFIDWFLNNKIILKQEKKAYVLNGLVLEETSDDAISEENEAYRFYMDDFDQATCVMLASIASDLQKQHKAMNALYIILNLREMFSKENRTKRFNISRELFRCKMSEASPIRPHMLKMKGYIT</sequence>
<evidence type="ECO:0000313" key="2">
    <source>
        <dbReference type="RefSeq" id="XP_017984311.1"/>
    </source>
</evidence>
<dbReference type="Proteomes" id="UP000694886">
    <property type="component" value="Chromosome 10"/>
</dbReference>
<protein>
    <submittedName>
        <fullName evidence="2">Uncharacterized protein LOC108663605</fullName>
    </submittedName>
</protein>
<dbReference type="AlphaFoldDB" id="A0AB32X2I9"/>